<feature type="domain" description="Helicase C-terminal" evidence="10">
    <location>
        <begin position="507"/>
        <end position="674"/>
    </location>
</feature>
<dbReference type="PhylomeDB" id="A0A0G4I1M6"/>
<evidence type="ECO:0000256" key="3">
    <source>
        <dbReference type="ARBA" id="ARBA00022801"/>
    </source>
</evidence>
<feature type="domain" description="DEAD-box RNA helicase Q" evidence="11">
    <location>
        <begin position="285"/>
        <end position="313"/>
    </location>
</feature>
<evidence type="ECO:0000256" key="4">
    <source>
        <dbReference type="ARBA" id="ARBA00022806"/>
    </source>
</evidence>
<evidence type="ECO:0000259" key="11">
    <source>
        <dbReference type="PROSITE" id="PS51195"/>
    </source>
</evidence>
<evidence type="ECO:0000259" key="10">
    <source>
        <dbReference type="PROSITE" id="PS51194"/>
    </source>
</evidence>
<dbReference type="InterPro" id="IPR027417">
    <property type="entry name" value="P-loop_NTPase"/>
</dbReference>
<dbReference type="Pfam" id="PF00270">
    <property type="entry name" value="DEAD"/>
    <property type="match status" value="1"/>
</dbReference>
<dbReference type="InterPro" id="IPR011545">
    <property type="entry name" value="DEAD/DEAH_box_helicase_dom"/>
</dbReference>
<feature type="compositionally biased region" description="Gly residues" evidence="8">
    <location>
        <begin position="686"/>
        <end position="697"/>
    </location>
</feature>
<protein>
    <recommendedName>
        <fullName evidence="1">RNA helicase</fullName>
        <ecNumber evidence="1">3.6.4.13</ecNumber>
    </recommendedName>
</protein>
<dbReference type="FunFam" id="3.40.50.300:FF:000008">
    <property type="entry name" value="ATP-dependent RNA helicase RhlB"/>
    <property type="match status" value="1"/>
</dbReference>
<dbReference type="PROSITE" id="PS00039">
    <property type="entry name" value="DEAD_ATP_HELICASE"/>
    <property type="match status" value="1"/>
</dbReference>
<evidence type="ECO:0000256" key="2">
    <source>
        <dbReference type="ARBA" id="ARBA00022741"/>
    </source>
</evidence>
<dbReference type="GO" id="GO:0005524">
    <property type="term" value="F:ATP binding"/>
    <property type="evidence" value="ECO:0007669"/>
    <property type="project" value="UniProtKB-KW"/>
</dbReference>
<dbReference type="GO" id="GO:0003676">
    <property type="term" value="F:nucleic acid binding"/>
    <property type="evidence" value="ECO:0007669"/>
    <property type="project" value="InterPro"/>
</dbReference>
<feature type="compositionally biased region" description="Basic and acidic residues" evidence="8">
    <location>
        <begin position="171"/>
        <end position="186"/>
    </location>
</feature>
<dbReference type="GO" id="GO:0016787">
    <property type="term" value="F:hydrolase activity"/>
    <property type="evidence" value="ECO:0007669"/>
    <property type="project" value="UniProtKB-KW"/>
</dbReference>
<dbReference type="AlphaFoldDB" id="A0A0G4I1M6"/>
<sequence>MRPCLLKKLHGACLAPLLACSREAAAPRIQFWRTLSRGLSSPAAHMMVEETRQRQESSDADSRPPLPPPVSRANPHTAAGGSTPGSSRALPPNALPFRSSSPQSSAVSTQPPSPDPYAAAGRSYQQRQPGVSRSPSPSPSFQRAMEEDDDSFGEDGFIQSDTQRGGGGVDRFGRERFRSDAGRGGRDFGGGMREFSPFDRDESRTGFGFQGGDRDRRGGERDRMSMAGAGLRPIAWESERLITFEKNFYTEHPTVASRSPEEVQAILKEHAITVQGAPPLPRPITSFEEGCLPDYALKEISSLGFQRPSPIQMMGWPVALSGRDMIAIAQTGSGKTVGYLLPALVHINAQPPLQEGDGPIALVMAPTRELATQIQAEATRFGRSSRILNTAVFGGVPRYGQAQDLRRGVDVLIACPGRLLDFLESGTTNLRRVTYLVLDEADRMLDMGFEPQIRKIVSQIRPDRQTLMWSATWPQEVQSLARDFCREDPVKITIGSTELTANKDIEQVVQVVPEVDKRHRFFEWMKTSIGQSSRPKRCLIFAETKRGADALCRDLRYQQYSALAIHGDKEQRERDRILADFKTGRCHMLVATDVASRGLDVKDIDFVINFDAPKNIEDYIHRIGRTGRAGKQGTAVTFFSFDYFTPDKVRMAKGIAKLMREVGQTPPAELLDIVRDGDSSSRARGSGVGRGGWGRGR</sequence>
<dbReference type="SUPFAM" id="SSF52540">
    <property type="entry name" value="P-loop containing nucleoside triphosphate hydrolases"/>
    <property type="match status" value="1"/>
</dbReference>
<keyword evidence="5 7" id="KW-0067">ATP-binding</keyword>
<dbReference type="EMBL" id="CDMZ01004750">
    <property type="protein sequence ID" value="CEM50767.1"/>
    <property type="molecule type" value="Genomic_DNA"/>
</dbReference>
<dbReference type="PROSITE" id="PS51195">
    <property type="entry name" value="Q_MOTIF"/>
    <property type="match status" value="1"/>
</dbReference>
<dbReference type="CDD" id="cd17966">
    <property type="entry name" value="DEADc_DDX5_DDX17"/>
    <property type="match status" value="1"/>
</dbReference>
<feature type="compositionally biased region" description="Basic and acidic residues" evidence="8">
    <location>
        <begin position="212"/>
        <end position="222"/>
    </location>
</feature>
<proteinExistence type="inferred from homology"/>
<dbReference type="InterPro" id="IPR014001">
    <property type="entry name" value="Helicase_ATP-bd"/>
</dbReference>
<dbReference type="Pfam" id="PF00271">
    <property type="entry name" value="Helicase_C"/>
    <property type="match status" value="1"/>
</dbReference>
<feature type="compositionally biased region" description="Low complexity" evidence="8">
    <location>
        <begin position="125"/>
        <end position="143"/>
    </location>
</feature>
<evidence type="ECO:0000256" key="5">
    <source>
        <dbReference type="ARBA" id="ARBA00022840"/>
    </source>
</evidence>
<dbReference type="CDD" id="cd18787">
    <property type="entry name" value="SF2_C_DEAD"/>
    <property type="match status" value="1"/>
</dbReference>
<dbReference type="SMART" id="SM00487">
    <property type="entry name" value="DEXDc"/>
    <property type="match status" value="1"/>
</dbReference>
<feature type="region of interest" description="Disordered" evidence="8">
    <location>
        <begin position="49"/>
        <end position="222"/>
    </location>
</feature>
<dbReference type="Gene3D" id="3.40.50.300">
    <property type="entry name" value="P-loop containing nucleotide triphosphate hydrolases"/>
    <property type="match status" value="2"/>
</dbReference>
<dbReference type="VEuPathDB" id="CryptoDB:Cvel_10178"/>
<feature type="region of interest" description="Disordered" evidence="8">
    <location>
        <begin position="675"/>
        <end position="697"/>
    </location>
</feature>
<comment type="similarity">
    <text evidence="7">Belongs to the DEAD box helicase family.</text>
</comment>
<dbReference type="GO" id="GO:0003724">
    <property type="term" value="F:RNA helicase activity"/>
    <property type="evidence" value="ECO:0007669"/>
    <property type="project" value="UniProtKB-EC"/>
</dbReference>
<dbReference type="PROSITE" id="PS51192">
    <property type="entry name" value="HELICASE_ATP_BIND_1"/>
    <property type="match status" value="1"/>
</dbReference>
<gene>
    <name evidence="12" type="ORF">Cvel_10178</name>
</gene>
<evidence type="ECO:0000259" key="9">
    <source>
        <dbReference type="PROSITE" id="PS51192"/>
    </source>
</evidence>
<feature type="compositionally biased region" description="Low complexity" evidence="8">
    <location>
        <begin position="99"/>
        <end position="110"/>
    </location>
</feature>
<keyword evidence="3 7" id="KW-0378">Hydrolase</keyword>
<evidence type="ECO:0000256" key="7">
    <source>
        <dbReference type="RuleBase" id="RU000492"/>
    </source>
</evidence>
<organism evidence="12">
    <name type="scientific">Chromera velia CCMP2878</name>
    <dbReference type="NCBI Taxonomy" id="1169474"/>
    <lineage>
        <taxon>Eukaryota</taxon>
        <taxon>Sar</taxon>
        <taxon>Alveolata</taxon>
        <taxon>Colpodellida</taxon>
        <taxon>Chromeraceae</taxon>
        <taxon>Chromera</taxon>
    </lineage>
</organism>
<name>A0A0G4I1M6_9ALVE</name>
<dbReference type="InterPro" id="IPR001650">
    <property type="entry name" value="Helicase_C-like"/>
</dbReference>
<dbReference type="FunFam" id="3.40.50.300:FF:000079">
    <property type="entry name" value="probable ATP-dependent RNA helicase DDX17"/>
    <property type="match status" value="1"/>
</dbReference>
<evidence type="ECO:0000256" key="6">
    <source>
        <dbReference type="PROSITE-ProRule" id="PRU00552"/>
    </source>
</evidence>
<dbReference type="EC" id="3.6.4.13" evidence="1"/>
<reference evidence="12" key="1">
    <citation type="submission" date="2014-11" db="EMBL/GenBank/DDBJ databases">
        <authorList>
            <person name="Otto D Thomas"/>
            <person name="Naeem Raeece"/>
        </authorList>
    </citation>
    <scope>NUCLEOTIDE SEQUENCE</scope>
</reference>
<feature type="compositionally biased region" description="Basic and acidic residues" evidence="8">
    <location>
        <begin position="49"/>
        <end position="62"/>
    </location>
</feature>
<evidence type="ECO:0000256" key="1">
    <source>
        <dbReference type="ARBA" id="ARBA00012552"/>
    </source>
</evidence>
<feature type="domain" description="Helicase ATP-binding" evidence="9">
    <location>
        <begin position="316"/>
        <end position="491"/>
    </location>
</feature>
<feature type="short sequence motif" description="Q motif" evidence="6">
    <location>
        <begin position="285"/>
        <end position="313"/>
    </location>
</feature>
<dbReference type="SMART" id="SM00490">
    <property type="entry name" value="HELICc"/>
    <property type="match status" value="1"/>
</dbReference>
<dbReference type="PROSITE" id="PS51194">
    <property type="entry name" value="HELICASE_CTER"/>
    <property type="match status" value="1"/>
</dbReference>
<evidence type="ECO:0000256" key="8">
    <source>
        <dbReference type="SAM" id="MobiDB-lite"/>
    </source>
</evidence>
<evidence type="ECO:0000313" key="12">
    <source>
        <dbReference type="EMBL" id="CEM50767.1"/>
    </source>
</evidence>
<keyword evidence="2 7" id="KW-0547">Nucleotide-binding</keyword>
<keyword evidence="4 7" id="KW-0347">Helicase</keyword>
<dbReference type="InterPro" id="IPR014014">
    <property type="entry name" value="RNA_helicase_DEAD_Q_motif"/>
</dbReference>
<dbReference type="PANTHER" id="PTHR47958">
    <property type="entry name" value="ATP-DEPENDENT RNA HELICASE DBP3"/>
    <property type="match status" value="1"/>
</dbReference>
<accession>A0A0G4I1M6</accession>
<dbReference type="InterPro" id="IPR000629">
    <property type="entry name" value="RNA-helicase_DEAD-box_CS"/>
</dbReference>